<protein>
    <submittedName>
        <fullName evidence="4">Sulfatase</fullName>
        <ecNumber evidence="4">3.1.6.-</ecNumber>
    </submittedName>
</protein>
<gene>
    <name evidence="4" type="ORF">AB5J50_33720</name>
</gene>
<dbReference type="GO" id="GO:0016787">
    <property type="term" value="F:hydrolase activity"/>
    <property type="evidence" value="ECO:0007669"/>
    <property type="project" value="UniProtKB-KW"/>
</dbReference>
<feature type="domain" description="Sulfatase N-terminal" evidence="3">
    <location>
        <begin position="82"/>
        <end position="395"/>
    </location>
</feature>
<dbReference type="Pfam" id="PF00884">
    <property type="entry name" value="Sulfatase"/>
    <property type="match status" value="1"/>
</dbReference>
<dbReference type="EC" id="3.1.6.-" evidence="4"/>
<dbReference type="EMBL" id="CP163440">
    <property type="protein sequence ID" value="XDQ65399.1"/>
    <property type="molecule type" value="Genomic_DNA"/>
</dbReference>
<dbReference type="PANTHER" id="PTHR43108">
    <property type="entry name" value="N-ACETYLGLUCOSAMINE-6-SULFATASE FAMILY MEMBER"/>
    <property type="match status" value="1"/>
</dbReference>
<evidence type="ECO:0000256" key="2">
    <source>
        <dbReference type="SAM" id="Phobius"/>
    </source>
</evidence>
<proteinExistence type="predicted"/>
<keyword evidence="4" id="KW-0378">Hydrolase</keyword>
<accession>A0AB39SE82</accession>
<keyword evidence="2" id="KW-0812">Transmembrane</keyword>
<dbReference type="CDD" id="cd16147">
    <property type="entry name" value="G6S"/>
    <property type="match status" value="1"/>
</dbReference>
<sequence>MRDEQRGRPGRRGVIAGAGAVVAAGVGVAAVRATTGANGGATEGKAPVTRTVAPAVSRAPAKTPQASPTPAAPRRTPPPGSPNILVVVTDDQPKQTEWATPQTLDWLGEHGVTFERAHANTPLCAPSRASIMSGRYAHNHGVLDTRHPERLDQNTTVQRQLYEAGYRTGLFGKYLNYWRTGENPPHFDEWLLQEPVRYYNGHYNDNGTVRNIPGYNTTVIKNRTLAFMERSRGDERPWFAYVATRAAHELNIPEKKYEGVQVPEWEGRPSVFEDDKSDKPPFLRGGAAQHSLADGQALRARQLRTLLSVDDAMRDFRDKLRALGQLDNTLVLYTSDHGLLWGDHGWLRKSVPYRPSLEVPFYLSWPGGGLGKARTDDRLVGHIDIAPTLLDAAGVKPDTPHDGHSLLGTNDRDHLLAEWWWNRQDKQPIHSWATYVGKTEQYTEYYRLRLDRDGRLPSGAINAGTDFGGADSGGANSGEVTFREYYDLRADPYQLTNRLHGATAVQEKLLGIPELARRLTAARSG</sequence>
<dbReference type="RefSeq" id="WP_369262091.1">
    <property type="nucleotide sequence ID" value="NZ_CP163440.1"/>
</dbReference>
<feature type="region of interest" description="Disordered" evidence="1">
    <location>
        <begin position="55"/>
        <end position="82"/>
    </location>
</feature>
<feature type="compositionally biased region" description="Low complexity" evidence="1">
    <location>
        <begin position="59"/>
        <end position="74"/>
    </location>
</feature>
<organism evidence="4">
    <name type="scientific">Streptomyces sp. R35</name>
    <dbReference type="NCBI Taxonomy" id="3238630"/>
    <lineage>
        <taxon>Bacteria</taxon>
        <taxon>Bacillati</taxon>
        <taxon>Actinomycetota</taxon>
        <taxon>Actinomycetes</taxon>
        <taxon>Kitasatosporales</taxon>
        <taxon>Streptomycetaceae</taxon>
        <taxon>Streptomyces</taxon>
    </lineage>
</organism>
<keyword evidence="2" id="KW-0472">Membrane</keyword>
<evidence type="ECO:0000259" key="3">
    <source>
        <dbReference type="Pfam" id="PF00884"/>
    </source>
</evidence>
<dbReference type="Gene3D" id="3.40.720.10">
    <property type="entry name" value="Alkaline Phosphatase, subunit A"/>
    <property type="match status" value="1"/>
</dbReference>
<reference evidence="4" key="1">
    <citation type="submission" date="2024-07" db="EMBL/GenBank/DDBJ databases">
        <authorList>
            <person name="Yu S.T."/>
        </authorList>
    </citation>
    <scope>NUCLEOTIDE SEQUENCE</scope>
    <source>
        <strain evidence="4">R35</strain>
    </source>
</reference>
<evidence type="ECO:0000313" key="4">
    <source>
        <dbReference type="EMBL" id="XDQ65399.1"/>
    </source>
</evidence>
<dbReference type="PANTHER" id="PTHR43108:SF8">
    <property type="entry name" value="SD21168P"/>
    <property type="match status" value="1"/>
</dbReference>
<dbReference type="InterPro" id="IPR000917">
    <property type="entry name" value="Sulfatase_N"/>
</dbReference>
<dbReference type="AlphaFoldDB" id="A0AB39SE82"/>
<feature type="transmembrane region" description="Helical" evidence="2">
    <location>
        <begin position="12"/>
        <end position="31"/>
    </location>
</feature>
<dbReference type="SUPFAM" id="SSF53649">
    <property type="entry name" value="Alkaline phosphatase-like"/>
    <property type="match status" value="1"/>
</dbReference>
<name>A0AB39SE82_9ACTN</name>
<evidence type="ECO:0000256" key="1">
    <source>
        <dbReference type="SAM" id="MobiDB-lite"/>
    </source>
</evidence>
<keyword evidence="2" id="KW-1133">Transmembrane helix</keyword>
<dbReference type="InterPro" id="IPR017850">
    <property type="entry name" value="Alkaline_phosphatase_core_sf"/>
</dbReference>